<sequence length="438" mass="47034">MMQWFDSMTTWLQGSPHWLALAIFLVACLECLAVAGIVIPGTVVLFTLAVLAGNGALELWQTLLLAYTGGLLGDAISYGLGRRFHQGIRRLPVLRDHPEWLTGAENYFQRYGVISLLVGRYIGPLRPMLPLVAGMLDMPAVRFALVSLLAAAGWAVAYMLPGWATGAALRLPLPEGFWGAAGIVSAVLAVMLLLIMQASLRERRWAASLAALLGAIALAAMLIGFPRLDSLDQGLMTLVQDERSTAFDPIAVFITRFGDFHIQFATGVLLVALLFAARRWQAGLFVAGALLLASTATTVLKNLLARSRPDVLLQPLESYSLPSGHSSAAFAFFLALGVLAGRGSAARTRLTWLLVASLPALTIALSRVYLGVHWPSDIIAGALVAATSCALSLALIQRAAPMQPLPAKVWWLVIPACAALFCAMVTWELSATQLRYSY</sequence>
<feature type="transmembrane region" description="Helical" evidence="7">
    <location>
        <begin position="260"/>
        <end position="277"/>
    </location>
</feature>
<organism evidence="9 10">
    <name type="scientific">Pseudomonas sihuiensis</name>
    <dbReference type="NCBI Taxonomy" id="1274359"/>
    <lineage>
        <taxon>Bacteria</taxon>
        <taxon>Pseudomonadati</taxon>
        <taxon>Pseudomonadota</taxon>
        <taxon>Gammaproteobacteria</taxon>
        <taxon>Pseudomonadales</taxon>
        <taxon>Pseudomonadaceae</taxon>
        <taxon>Pseudomonas</taxon>
    </lineage>
</organism>
<feature type="transmembrane region" description="Helical" evidence="7">
    <location>
        <begin position="352"/>
        <end position="372"/>
    </location>
</feature>
<keyword evidence="10" id="KW-1185">Reference proteome</keyword>
<dbReference type="PANTHER" id="PTHR30353">
    <property type="entry name" value="INNER MEMBRANE PROTEIN DEDA-RELATED"/>
    <property type="match status" value="1"/>
</dbReference>
<evidence type="ECO:0000256" key="6">
    <source>
        <dbReference type="ARBA" id="ARBA00023136"/>
    </source>
</evidence>
<dbReference type="AlphaFoldDB" id="A0A1H2MAC6"/>
<dbReference type="CDD" id="cd03392">
    <property type="entry name" value="PAP2_like_2"/>
    <property type="match status" value="1"/>
</dbReference>
<keyword evidence="4 7" id="KW-0812">Transmembrane</keyword>
<feature type="transmembrane region" description="Helical" evidence="7">
    <location>
        <begin position="409"/>
        <end position="427"/>
    </location>
</feature>
<dbReference type="Proteomes" id="UP000198675">
    <property type="component" value="Chromosome I"/>
</dbReference>
<dbReference type="SMART" id="SM00014">
    <property type="entry name" value="acidPPc"/>
    <property type="match status" value="1"/>
</dbReference>
<dbReference type="Gene3D" id="1.20.144.10">
    <property type="entry name" value="Phosphatidic acid phosphatase type 2/haloperoxidase"/>
    <property type="match status" value="2"/>
</dbReference>
<feature type="transmembrane region" description="Helical" evidence="7">
    <location>
        <begin position="284"/>
        <end position="304"/>
    </location>
</feature>
<dbReference type="EMBL" id="LT629797">
    <property type="protein sequence ID" value="SDU89985.1"/>
    <property type="molecule type" value="Genomic_DNA"/>
</dbReference>
<keyword evidence="6 7" id="KW-0472">Membrane</keyword>
<dbReference type="InterPro" id="IPR036938">
    <property type="entry name" value="PAP2/HPO_sf"/>
</dbReference>
<feature type="transmembrane region" description="Helical" evidence="7">
    <location>
        <begin position="176"/>
        <end position="195"/>
    </location>
</feature>
<evidence type="ECO:0000256" key="3">
    <source>
        <dbReference type="ARBA" id="ARBA00022475"/>
    </source>
</evidence>
<dbReference type="InterPro" id="IPR032816">
    <property type="entry name" value="VTT_dom"/>
</dbReference>
<keyword evidence="5 7" id="KW-1133">Transmembrane helix</keyword>
<evidence type="ECO:0000256" key="2">
    <source>
        <dbReference type="ARBA" id="ARBA00010792"/>
    </source>
</evidence>
<evidence type="ECO:0000313" key="9">
    <source>
        <dbReference type="EMBL" id="SDU89985.1"/>
    </source>
</evidence>
<dbReference type="PANTHER" id="PTHR30353:SF15">
    <property type="entry name" value="INNER MEMBRANE PROTEIN YABI"/>
    <property type="match status" value="1"/>
</dbReference>
<dbReference type="SUPFAM" id="SSF48317">
    <property type="entry name" value="Acid phosphatase/Vanadium-dependent haloperoxidase"/>
    <property type="match status" value="1"/>
</dbReference>
<proteinExistence type="inferred from homology"/>
<gene>
    <name evidence="9" type="ORF">SAMN05216363_3038</name>
</gene>
<feature type="transmembrane region" description="Helical" evidence="7">
    <location>
        <begin position="378"/>
        <end position="397"/>
    </location>
</feature>
<dbReference type="RefSeq" id="WP_045736241.1">
    <property type="nucleotide sequence ID" value="NZ_LT629797.1"/>
</dbReference>
<feature type="transmembrane region" description="Helical" evidence="7">
    <location>
        <begin position="207"/>
        <end position="228"/>
    </location>
</feature>
<evidence type="ECO:0000313" key="10">
    <source>
        <dbReference type="Proteomes" id="UP000198675"/>
    </source>
</evidence>
<feature type="transmembrane region" description="Helical" evidence="7">
    <location>
        <begin position="143"/>
        <end position="164"/>
    </location>
</feature>
<dbReference type="InterPro" id="IPR032818">
    <property type="entry name" value="DedA-like"/>
</dbReference>
<dbReference type="Pfam" id="PF01569">
    <property type="entry name" value="PAP2"/>
    <property type="match status" value="1"/>
</dbReference>
<evidence type="ECO:0000256" key="4">
    <source>
        <dbReference type="ARBA" id="ARBA00022692"/>
    </source>
</evidence>
<accession>A0A1H2MAC6</accession>
<dbReference type="InterPro" id="IPR000326">
    <property type="entry name" value="PAP2/HPO"/>
</dbReference>
<reference evidence="10" key="1">
    <citation type="submission" date="2016-10" db="EMBL/GenBank/DDBJ databases">
        <authorList>
            <person name="Varghese N."/>
            <person name="Submissions S."/>
        </authorList>
    </citation>
    <scope>NUCLEOTIDE SEQUENCE [LARGE SCALE GENOMIC DNA]</scope>
    <source>
        <strain evidence="10">KCTC 32246</strain>
    </source>
</reference>
<evidence type="ECO:0000256" key="7">
    <source>
        <dbReference type="SAM" id="Phobius"/>
    </source>
</evidence>
<feature type="transmembrane region" description="Helical" evidence="7">
    <location>
        <begin position="59"/>
        <end position="80"/>
    </location>
</feature>
<keyword evidence="3" id="KW-1003">Cell membrane</keyword>
<protein>
    <submittedName>
        <fullName evidence="9">Undecaprenyl-diphosphatase</fullName>
    </submittedName>
</protein>
<dbReference type="Pfam" id="PF09335">
    <property type="entry name" value="VTT_dom"/>
    <property type="match status" value="1"/>
</dbReference>
<comment type="subcellular location">
    <subcellularLocation>
        <location evidence="1">Cell membrane</location>
        <topology evidence="1">Multi-pass membrane protein</topology>
    </subcellularLocation>
</comment>
<feature type="transmembrane region" description="Helical" evidence="7">
    <location>
        <begin position="324"/>
        <end position="340"/>
    </location>
</feature>
<comment type="similarity">
    <text evidence="2">Belongs to the DedA family.</text>
</comment>
<evidence type="ECO:0000259" key="8">
    <source>
        <dbReference type="SMART" id="SM00014"/>
    </source>
</evidence>
<dbReference type="GO" id="GO:0005886">
    <property type="term" value="C:plasma membrane"/>
    <property type="evidence" value="ECO:0007669"/>
    <property type="project" value="UniProtKB-SubCell"/>
</dbReference>
<name>A0A1H2MAC6_9PSED</name>
<feature type="domain" description="Phosphatidic acid phosphatase type 2/haloperoxidase" evidence="8">
    <location>
        <begin position="282"/>
        <end position="393"/>
    </location>
</feature>
<evidence type="ECO:0000256" key="5">
    <source>
        <dbReference type="ARBA" id="ARBA00022989"/>
    </source>
</evidence>
<evidence type="ECO:0000256" key="1">
    <source>
        <dbReference type="ARBA" id="ARBA00004651"/>
    </source>
</evidence>